<protein>
    <submittedName>
        <fullName evidence="1">Uncharacterized protein</fullName>
    </submittedName>
</protein>
<dbReference type="Proteomes" id="UP000602510">
    <property type="component" value="Unassembled WGS sequence"/>
</dbReference>
<name>A0A833SIK0_PHYIN</name>
<proteinExistence type="predicted"/>
<organism evidence="1 3">
    <name type="scientific">Phytophthora infestans</name>
    <name type="common">Potato late blight agent</name>
    <name type="synonym">Botrytis infestans</name>
    <dbReference type="NCBI Taxonomy" id="4787"/>
    <lineage>
        <taxon>Eukaryota</taxon>
        <taxon>Sar</taxon>
        <taxon>Stramenopiles</taxon>
        <taxon>Oomycota</taxon>
        <taxon>Peronosporomycetes</taxon>
        <taxon>Peronosporales</taxon>
        <taxon>Peronosporaceae</taxon>
        <taxon>Phytophthora</taxon>
    </lineage>
</organism>
<dbReference type="EMBL" id="JAACNO010001560">
    <property type="protein sequence ID" value="KAF4139187.1"/>
    <property type="molecule type" value="Genomic_DNA"/>
</dbReference>
<accession>A0A833SIK0</accession>
<dbReference type="EMBL" id="WSZM01000394">
    <property type="protein sequence ID" value="KAF4033998.1"/>
    <property type="molecule type" value="Genomic_DNA"/>
</dbReference>
<keyword evidence="3" id="KW-1185">Reference proteome</keyword>
<gene>
    <name evidence="1" type="ORF">GN244_ATG14074</name>
    <name evidence="2" type="ORF">GN958_ATG11547</name>
</gene>
<dbReference type="Proteomes" id="UP000704712">
    <property type="component" value="Unassembled WGS sequence"/>
</dbReference>
<reference evidence="1" key="1">
    <citation type="submission" date="2020-04" db="EMBL/GenBank/DDBJ databases">
        <title>Hybrid Assembly of Korean Phytophthora infestans isolates.</title>
        <authorList>
            <person name="Prokchorchik M."/>
            <person name="Lee Y."/>
            <person name="Seo J."/>
            <person name="Cho J.-H."/>
            <person name="Park Y.-E."/>
            <person name="Jang D.-C."/>
            <person name="Im J.-S."/>
            <person name="Choi J.-G."/>
            <person name="Park H.-J."/>
            <person name="Lee G.-B."/>
            <person name="Lee Y.-G."/>
            <person name="Hong S.-Y."/>
            <person name="Cho K."/>
            <person name="Sohn K.H."/>
        </authorList>
    </citation>
    <scope>NUCLEOTIDE SEQUENCE</scope>
    <source>
        <strain evidence="1">KR_1_A1</strain>
        <strain evidence="2">KR_2_A2</strain>
    </source>
</reference>
<evidence type="ECO:0000313" key="2">
    <source>
        <dbReference type="EMBL" id="KAF4139187.1"/>
    </source>
</evidence>
<evidence type="ECO:0000313" key="3">
    <source>
        <dbReference type="Proteomes" id="UP000602510"/>
    </source>
</evidence>
<comment type="caution">
    <text evidence="1">The sequence shown here is derived from an EMBL/GenBank/DDBJ whole genome shotgun (WGS) entry which is preliminary data.</text>
</comment>
<evidence type="ECO:0000313" key="1">
    <source>
        <dbReference type="EMBL" id="KAF4033998.1"/>
    </source>
</evidence>
<sequence length="82" mass="9625">MRHPSLLLMNIWRLHQRREEGYTTHVMDDAAAGEYLTVLHRFEDCTTNALAGAVKSRNFEMVLFLRFLYHTHFMDTPAADDK</sequence>
<dbReference type="AlphaFoldDB" id="A0A833SIK0"/>